<dbReference type="STRING" id="2518989.IMCC3088_454"/>
<dbReference type="eggNOG" id="COG1024">
    <property type="taxonomic scope" value="Bacteria"/>
</dbReference>
<comment type="similarity">
    <text evidence="1">Belongs to the enoyl-CoA hydratase/isomerase family.</text>
</comment>
<dbReference type="Proteomes" id="UP000005615">
    <property type="component" value="Unassembled WGS sequence"/>
</dbReference>
<accession>F3KZP8</accession>
<evidence type="ECO:0000256" key="1">
    <source>
        <dbReference type="ARBA" id="ARBA00005254"/>
    </source>
</evidence>
<sequence length="257" mass="27406">MPTILIDRKEGYAVLTLNRPESLNALNSDMMTELCVALRMLDDDAACSAVVLTGAGRGFCAGLDLKLLSQPEGMAALGISGANDIHEAFQRFSKPVIMAVNGIAATGGFELALMGDILLGCENTRFADTHARVGIAPGWGLSQKLARIIGPSRAKEAHYTGNFISAQQASDWGLVSRLVAADRLLLEAEKIASDIHEADRRIVGVVKQMVDQGLAVGLKEGLAIEQALMTQANKSVRGEQVAQRRLAVQARGRTQVN</sequence>
<dbReference type="CDD" id="cd06558">
    <property type="entry name" value="crotonase-like"/>
    <property type="match status" value="1"/>
</dbReference>
<dbReference type="AlphaFoldDB" id="F3KZP8"/>
<reference evidence="2 3" key="1">
    <citation type="journal article" date="2011" name="J. Bacteriol.">
        <title>Genome sequence of strain IMCC3088, a proteorhodopsin-containing marine bacterium belonging to the OM60/NOR5 clade.</title>
        <authorList>
            <person name="Jang Y."/>
            <person name="Oh H.M."/>
            <person name="Kang I."/>
            <person name="Lee K."/>
            <person name="Yang S.J."/>
            <person name="Cho J.C."/>
        </authorList>
    </citation>
    <scope>NUCLEOTIDE SEQUENCE [LARGE SCALE GENOMIC DNA]</scope>
    <source>
        <strain evidence="2 3">IMCC3088</strain>
    </source>
</reference>
<gene>
    <name evidence="2" type="ORF">IMCC3088_454</name>
</gene>
<dbReference type="InterPro" id="IPR001753">
    <property type="entry name" value="Enoyl-CoA_hydra/iso"/>
</dbReference>
<dbReference type="SUPFAM" id="SSF52096">
    <property type="entry name" value="ClpP/crotonase"/>
    <property type="match status" value="1"/>
</dbReference>
<proteinExistence type="inferred from homology"/>
<dbReference type="RefSeq" id="WP_009574889.1">
    <property type="nucleotide sequence ID" value="NZ_AEIG01000014.1"/>
</dbReference>
<dbReference type="EMBL" id="AEIG01000014">
    <property type="protein sequence ID" value="EGG30477.1"/>
    <property type="molecule type" value="Genomic_DNA"/>
</dbReference>
<keyword evidence="3" id="KW-1185">Reference proteome</keyword>
<dbReference type="InterPro" id="IPR029045">
    <property type="entry name" value="ClpP/crotonase-like_dom_sf"/>
</dbReference>
<comment type="caution">
    <text evidence="2">The sequence shown here is derived from an EMBL/GenBank/DDBJ whole genome shotgun (WGS) entry which is preliminary data.</text>
</comment>
<name>F3KZP8_9GAMM</name>
<evidence type="ECO:0000313" key="3">
    <source>
        <dbReference type="Proteomes" id="UP000005615"/>
    </source>
</evidence>
<organism evidence="2 3">
    <name type="scientific">Aequoribacter fuscus</name>
    <dbReference type="NCBI Taxonomy" id="2518989"/>
    <lineage>
        <taxon>Bacteria</taxon>
        <taxon>Pseudomonadati</taxon>
        <taxon>Pseudomonadota</taxon>
        <taxon>Gammaproteobacteria</taxon>
        <taxon>Cellvibrionales</taxon>
        <taxon>Halieaceae</taxon>
        <taxon>Aequoribacter</taxon>
    </lineage>
</organism>
<dbReference type="Pfam" id="PF00378">
    <property type="entry name" value="ECH_1"/>
    <property type="match status" value="1"/>
</dbReference>
<protein>
    <submittedName>
        <fullName evidence="2">Enoyl-CoA hydratase</fullName>
    </submittedName>
</protein>
<dbReference type="Gene3D" id="3.90.226.10">
    <property type="entry name" value="2-enoyl-CoA Hydratase, Chain A, domain 1"/>
    <property type="match status" value="1"/>
</dbReference>
<dbReference type="PANTHER" id="PTHR43802">
    <property type="entry name" value="ENOYL-COA HYDRATASE"/>
    <property type="match status" value="1"/>
</dbReference>
<dbReference type="NCBIfam" id="NF004840">
    <property type="entry name" value="PRK06190.1"/>
    <property type="match status" value="1"/>
</dbReference>
<dbReference type="PANTHER" id="PTHR43802:SF1">
    <property type="entry name" value="IP11341P-RELATED"/>
    <property type="match status" value="1"/>
</dbReference>
<evidence type="ECO:0000313" key="2">
    <source>
        <dbReference type="EMBL" id="EGG30477.1"/>
    </source>
</evidence>
<dbReference type="GO" id="GO:0003824">
    <property type="term" value="F:catalytic activity"/>
    <property type="evidence" value="ECO:0007669"/>
    <property type="project" value="UniProtKB-ARBA"/>
</dbReference>
<dbReference type="OrthoDB" id="9777711at2"/>